<dbReference type="PRINTS" id="PR00019">
    <property type="entry name" value="LEURICHRPT"/>
</dbReference>
<dbReference type="PANTHER" id="PTHR48051:SF54">
    <property type="entry name" value="LEUCINE-RICH REPEAT-CONTAINING PROTEIN"/>
    <property type="match status" value="1"/>
</dbReference>
<dbReference type="AlphaFoldDB" id="A0AAX6G922"/>
<dbReference type="InterPro" id="IPR050216">
    <property type="entry name" value="LRR_domain-containing"/>
</dbReference>
<dbReference type="InterPro" id="IPR003591">
    <property type="entry name" value="Leu-rich_rpt_typical-subtyp"/>
</dbReference>
<keyword evidence="2" id="KW-0677">Repeat</keyword>
<dbReference type="FunFam" id="3.80.10.10:FF:000746">
    <property type="entry name" value="Plant intracellular Ras-group-related LRR protein 2"/>
    <property type="match status" value="1"/>
</dbReference>
<dbReference type="InterPro" id="IPR001611">
    <property type="entry name" value="Leu-rich_rpt"/>
</dbReference>
<dbReference type="EMBL" id="JANAVB010021796">
    <property type="protein sequence ID" value="KAJ6825169.1"/>
    <property type="molecule type" value="Genomic_DNA"/>
</dbReference>
<reference evidence="6" key="2">
    <citation type="submission" date="2023-04" db="EMBL/GenBank/DDBJ databases">
        <authorList>
            <person name="Bruccoleri R.E."/>
            <person name="Oakeley E.J."/>
            <person name="Faust A.-M."/>
            <person name="Dessus-Babus S."/>
            <person name="Altorfer M."/>
            <person name="Burckhardt D."/>
            <person name="Oertli M."/>
            <person name="Naumann U."/>
            <person name="Petersen F."/>
            <person name="Wong J."/>
        </authorList>
    </citation>
    <scope>NUCLEOTIDE SEQUENCE</scope>
    <source>
        <strain evidence="6">GSM-AAB239-AS_SAM_17_03QT</strain>
        <tissue evidence="6">Leaf</tissue>
    </source>
</reference>
<evidence type="ECO:0000313" key="7">
    <source>
        <dbReference type="Proteomes" id="UP001140949"/>
    </source>
</evidence>
<comment type="similarity">
    <text evidence="4">Belongs to the SHOC2 family.</text>
</comment>
<dbReference type="Proteomes" id="UP001140949">
    <property type="component" value="Unassembled WGS sequence"/>
</dbReference>
<dbReference type="GO" id="GO:0055046">
    <property type="term" value="P:microgametogenesis"/>
    <property type="evidence" value="ECO:0007669"/>
    <property type="project" value="UniProtKB-ARBA"/>
</dbReference>
<organism evidence="6 7">
    <name type="scientific">Iris pallida</name>
    <name type="common">Sweet iris</name>
    <dbReference type="NCBI Taxonomy" id="29817"/>
    <lineage>
        <taxon>Eukaryota</taxon>
        <taxon>Viridiplantae</taxon>
        <taxon>Streptophyta</taxon>
        <taxon>Embryophyta</taxon>
        <taxon>Tracheophyta</taxon>
        <taxon>Spermatophyta</taxon>
        <taxon>Magnoliopsida</taxon>
        <taxon>Liliopsida</taxon>
        <taxon>Asparagales</taxon>
        <taxon>Iridaceae</taxon>
        <taxon>Iridoideae</taxon>
        <taxon>Irideae</taxon>
        <taxon>Iris</taxon>
    </lineage>
</organism>
<sequence>MDPNPNSFPVLSYVMSRLNLNSNPQPQDPVDVEQAQLQMHRNPQQELVEVMPHLDHPDLLASMAPAVSDVAQARSVLRALGDRPDHESVDRTRAAIASLDERLSRMEGNARAAAEGERARHAAVLQLDEMHEAYGTMLREAEERLVRIYERHGKEEEGSDKGKEAAEEANDEVIGILREEATGKGMERVELSGRQLKFLPEAFGRMKGLVSLDLSSNLLEVIPDAIAGLEHLQELRLSSNLLVLLPDSIGMLLNLKFLDVSGNKLKALPDSISKCRSLVELDASYNELAYLPTNIGHEPVNLQKLLVHLNKLRSLPTSVCEMRSLRILDVHFNELRGLPYAIGKLSNLESLNLSSNFSDLKELPPTFGDLMNLRELDLSNNQIHALPDTFYRLDNLTKLNLEQNPLIVPPMEIVNHGVEAVKDYMAKRWLDILIAEESKNQLEEELPANAGWLTRSTSWLKNNLVHGVSGIMGSGEKSPRDAYLDQQL</sequence>
<reference evidence="6" key="1">
    <citation type="journal article" date="2023" name="GigaByte">
        <title>Genome assembly of the bearded iris, Iris pallida Lam.</title>
        <authorList>
            <person name="Bruccoleri R.E."/>
            <person name="Oakeley E.J."/>
            <person name="Faust A.M.E."/>
            <person name="Altorfer M."/>
            <person name="Dessus-Babus S."/>
            <person name="Burckhardt D."/>
            <person name="Oertli M."/>
            <person name="Naumann U."/>
            <person name="Petersen F."/>
            <person name="Wong J."/>
        </authorList>
    </citation>
    <scope>NUCLEOTIDE SEQUENCE</scope>
    <source>
        <strain evidence="6">GSM-AAB239-AS_SAM_17_03QT</strain>
    </source>
</reference>
<gene>
    <name evidence="6" type="ORF">M6B38_378890</name>
</gene>
<evidence type="ECO:0000256" key="2">
    <source>
        <dbReference type="ARBA" id="ARBA00022737"/>
    </source>
</evidence>
<dbReference type="SMART" id="SM00365">
    <property type="entry name" value="LRR_SD22"/>
    <property type="match status" value="4"/>
</dbReference>
<accession>A0AAX6G922</accession>
<dbReference type="Pfam" id="PF00560">
    <property type="entry name" value="LRR_1"/>
    <property type="match status" value="1"/>
</dbReference>
<dbReference type="FunFam" id="3.80.10.10:FF:000610">
    <property type="entry name" value="Plant intracellular Ras-group-related LRR protein 9"/>
    <property type="match status" value="1"/>
</dbReference>
<dbReference type="SMART" id="SM00369">
    <property type="entry name" value="LRR_TYP"/>
    <property type="match status" value="7"/>
</dbReference>
<evidence type="ECO:0000256" key="5">
    <source>
        <dbReference type="ARBA" id="ARBA00037519"/>
    </source>
</evidence>
<dbReference type="Gene3D" id="3.80.10.10">
    <property type="entry name" value="Ribonuclease Inhibitor"/>
    <property type="match status" value="2"/>
</dbReference>
<dbReference type="InterPro" id="IPR032675">
    <property type="entry name" value="LRR_dom_sf"/>
</dbReference>
<dbReference type="Pfam" id="PF13855">
    <property type="entry name" value="LRR_8"/>
    <property type="match status" value="3"/>
</dbReference>
<dbReference type="SMART" id="SM00364">
    <property type="entry name" value="LRR_BAC"/>
    <property type="match status" value="8"/>
</dbReference>
<keyword evidence="3" id="KW-0175">Coiled coil</keyword>
<comment type="caution">
    <text evidence="6">The sequence shown here is derived from an EMBL/GenBank/DDBJ whole genome shotgun (WGS) entry which is preliminary data.</text>
</comment>
<dbReference type="GO" id="GO:0005737">
    <property type="term" value="C:cytoplasm"/>
    <property type="evidence" value="ECO:0007669"/>
    <property type="project" value="TreeGrafter"/>
</dbReference>
<keyword evidence="7" id="KW-1185">Reference proteome</keyword>
<dbReference type="SUPFAM" id="SSF52058">
    <property type="entry name" value="L domain-like"/>
    <property type="match status" value="1"/>
</dbReference>
<evidence type="ECO:0000256" key="3">
    <source>
        <dbReference type="ARBA" id="ARBA00023054"/>
    </source>
</evidence>
<evidence type="ECO:0000256" key="1">
    <source>
        <dbReference type="ARBA" id="ARBA00022614"/>
    </source>
</evidence>
<name>A0AAX6G922_IRIPA</name>
<dbReference type="PANTHER" id="PTHR48051">
    <property type="match status" value="1"/>
</dbReference>
<evidence type="ECO:0000256" key="4">
    <source>
        <dbReference type="ARBA" id="ARBA00023786"/>
    </source>
</evidence>
<comment type="function">
    <text evidence="5">Leucine-rich repeat protein that likely mediates protein interactions, possibly in the context of signal transduction.</text>
</comment>
<keyword evidence="1" id="KW-0433">Leucine-rich repeat</keyword>
<protein>
    <submittedName>
        <fullName evidence="6">Plant intracellular Ras-group-related LRR protein 3-like</fullName>
    </submittedName>
</protein>
<proteinExistence type="inferred from homology"/>
<dbReference type="PROSITE" id="PS51450">
    <property type="entry name" value="LRR"/>
    <property type="match status" value="2"/>
</dbReference>
<evidence type="ECO:0000313" key="6">
    <source>
        <dbReference type="EMBL" id="KAJ6825169.1"/>
    </source>
</evidence>